<dbReference type="Proteomes" id="UP000724149">
    <property type="component" value="Unassembled WGS sequence"/>
</dbReference>
<dbReference type="InterPro" id="IPR024529">
    <property type="entry name" value="ECF_trnsprt_substrate-spec"/>
</dbReference>
<dbReference type="Pfam" id="PF12822">
    <property type="entry name" value="ECF_trnsprt"/>
    <property type="match status" value="1"/>
</dbReference>
<keyword evidence="1" id="KW-0472">Membrane</keyword>
<reference evidence="2 3" key="1">
    <citation type="journal article" date="2021" name="Sci. Rep.">
        <title>The distribution of antibiotic resistance genes in chicken gut microbiota commensals.</title>
        <authorList>
            <person name="Juricova H."/>
            <person name="Matiasovicova J."/>
            <person name="Kubasova T."/>
            <person name="Cejkova D."/>
            <person name="Rychlik I."/>
        </authorList>
    </citation>
    <scope>NUCLEOTIDE SEQUENCE [LARGE SCALE GENOMIC DNA]</scope>
    <source>
        <strain evidence="2 3">An564</strain>
    </source>
</reference>
<feature type="transmembrane region" description="Helical" evidence="1">
    <location>
        <begin position="143"/>
        <end position="165"/>
    </location>
</feature>
<comment type="caution">
    <text evidence="2">The sequence shown here is derived from an EMBL/GenBank/DDBJ whole genome shotgun (WGS) entry which is preliminary data.</text>
</comment>
<keyword evidence="3" id="KW-1185">Reference proteome</keyword>
<accession>A0ABS2GLV0</accession>
<sequence length="181" mass="18785">MTSQNIRVKNLVMAALFTAIGVVLPQAFHMIPNAGSIILPMHIPVLICGMTVGGFYGAIAGALTVSLSILINGMPPLFPTGVCMIVELAVYGLVSGVAYKALGCRMNRKRTYAALIIAMLAGRAANGLAMTAAMGMAGKAYTLQAFLTAAFVTALPGIIIQLVLIPPVVMALEKTHLTANA</sequence>
<protein>
    <submittedName>
        <fullName evidence="2">ECF transporter S component</fullName>
    </submittedName>
</protein>
<gene>
    <name evidence="2" type="ORF">H9X81_01960</name>
</gene>
<feature type="transmembrane region" description="Helical" evidence="1">
    <location>
        <begin position="43"/>
        <end position="71"/>
    </location>
</feature>
<feature type="transmembrane region" description="Helical" evidence="1">
    <location>
        <begin position="111"/>
        <end position="137"/>
    </location>
</feature>
<proteinExistence type="predicted"/>
<organism evidence="2 3">
    <name type="scientific">Hydrogenoanaerobacterium saccharovorans</name>
    <dbReference type="NCBI Taxonomy" id="474960"/>
    <lineage>
        <taxon>Bacteria</taxon>
        <taxon>Bacillati</taxon>
        <taxon>Bacillota</taxon>
        <taxon>Clostridia</taxon>
        <taxon>Eubacteriales</taxon>
        <taxon>Oscillospiraceae</taxon>
        <taxon>Hydrogenoanaerobacterium</taxon>
    </lineage>
</organism>
<feature type="transmembrane region" description="Helical" evidence="1">
    <location>
        <begin position="12"/>
        <end position="31"/>
    </location>
</feature>
<evidence type="ECO:0000256" key="1">
    <source>
        <dbReference type="SAM" id="Phobius"/>
    </source>
</evidence>
<dbReference type="RefSeq" id="WP_177502400.1">
    <property type="nucleotide sequence ID" value="NZ_JACSNR010000001.1"/>
</dbReference>
<keyword evidence="1" id="KW-0812">Transmembrane</keyword>
<name>A0ABS2GLV0_9FIRM</name>
<dbReference type="EMBL" id="JACSNR010000001">
    <property type="protein sequence ID" value="MBM6922460.1"/>
    <property type="molecule type" value="Genomic_DNA"/>
</dbReference>
<keyword evidence="1" id="KW-1133">Transmembrane helix</keyword>
<evidence type="ECO:0000313" key="2">
    <source>
        <dbReference type="EMBL" id="MBM6922460.1"/>
    </source>
</evidence>
<evidence type="ECO:0000313" key="3">
    <source>
        <dbReference type="Proteomes" id="UP000724149"/>
    </source>
</evidence>
<dbReference type="Gene3D" id="1.10.1760.20">
    <property type="match status" value="1"/>
</dbReference>
<feature type="transmembrane region" description="Helical" evidence="1">
    <location>
        <begin position="77"/>
        <end position="99"/>
    </location>
</feature>